<dbReference type="Gene3D" id="3.40.50.2300">
    <property type="match status" value="2"/>
</dbReference>
<dbReference type="GO" id="GO:0000976">
    <property type="term" value="F:transcription cis-regulatory region binding"/>
    <property type="evidence" value="ECO:0007669"/>
    <property type="project" value="TreeGrafter"/>
</dbReference>
<dbReference type="Pfam" id="PF00356">
    <property type="entry name" value="LacI"/>
    <property type="match status" value="1"/>
</dbReference>
<keyword evidence="1" id="KW-0805">Transcription regulation</keyword>
<dbReference type="CDD" id="cd01575">
    <property type="entry name" value="PBP1_GntR"/>
    <property type="match status" value="1"/>
</dbReference>
<evidence type="ECO:0000256" key="2">
    <source>
        <dbReference type="ARBA" id="ARBA00023125"/>
    </source>
</evidence>
<dbReference type="InterPro" id="IPR046335">
    <property type="entry name" value="LacI/GalR-like_sensor"/>
</dbReference>
<dbReference type="Proteomes" id="UP000032668">
    <property type="component" value="Unassembled WGS sequence"/>
</dbReference>
<dbReference type="InterPro" id="IPR000843">
    <property type="entry name" value="HTH_LacI"/>
</dbReference>
<evidence type="ECO:0000256" key="3">
    <source>
        <dbReference type="ARBA" id="ARBA00023163"/>
    </source>
</evidence>
<feature type="domain" description="HTH lacI-type" evidence="4">
    <location>
        <begin position="14"/>
        <end position="68"/>
    </location>
</feature>
<evidence type="ECO:0000259" key="4">
    <source>
        <dbReference type="PROSITE" id="PS50932"/>
    </source>
</evidence>
<sequence>MSGRKPRSTATGRVTMQEVAKAAGTSMISVSRAFRDSAMVSPELAARIKEAAAALGYVPDRAASALASARSMNVAVVIPSLTNTVFVEMLAGIDEILSPQGYQMITATSFYAPAEELRLLRGLLAFRPDGVLLTGIDHLPETLKLLTSSARPAVHMMELNNQPGSYSVGFSQEEGGAAIARHFVERGYKKIGFVAAQLDPRTLARGSGFRQALEAAGLGAPRELMVPERSSIALGATLLDRMLAAYPDTDAVFFCNDDLAQGALFRCQRRGIAVPGQVALAGFNDLPASACTTPALSSVATPRYQIGREAAKMLLELMAGRVPASFRLDLGFTLNIRETS</sequence>
<organism evidence="5 6">
    <name type="scientific">Acidocella aminolytica 101 = DSM 11237</name>
    <dbReference type="NCBI Taxonomy" id="1120923"/>
    <lineage>
        <taxon>Bacteria</taxon>
        <taxon>Pseudomonadati</taxon>
        <taxon>Pseudomonadota</taxon>
        <taxon>Alphaproteobacteria</taxon>
        <taxon>Acetobacterales</taxon>
        <taxon>Acidocellaceae</taxon>
        <taxon>Acidocella</taxon>
    </lineage>
</organism>
<dbReference type="AlphaFoldDB" id="A0A0D6PHS4"/>
<dbReference type="InterPro" id="IPR028082">
    <property type="entry name" value="Peripla_BP_I"/>
</dbReference>
<comment type="caution">
    <text evidence="5">The sequence shown here is derived from an EMBL/GenBank/DDBJ whole genome shotgun (WGS) entry which is preliminary data.</text>
</comment>
<dbReference type="SUPFAM" id="SSF47413">
    <property type="entry name" value="lambda repressor-like DNA-binding domains"/>
    <property type="match status" value="1"/>
</dbReference>
<dbReference type="PANTHER" id="PTHR30146">
    <property type="entry name" value="LACI-RELATED TRANSCRIPTIONAL REPRESSOR"/>
    <property type="match status" value="1"/>
</dbReference>
<name>A0A0D6PHS4_9PROT</name>
<dbReference type="Gene3D" id="1.10.260.40">
    <property type="entry name" value="lambda repressor-like DNA-binding domains"/>
    <property type="match status" value="1"/>
</dbReference>
<keyword evidence="6" id="KW-1185">Reference proteome</keyword>
<keyword evidence="2" id="KW-0238">DNA-binding</keyword>
<dbReference type="Pfam" id="PF13377">
    <property type="entry name" value="Peripla_BP_3"/>
    <property type="match status" value="1"/>
</dbReference>
<reference evidence="5 6" key="1">
    <citation type="submission" date="2012-11" db="EMBL/GenBank/DDBJ databases">
        <title>Whole genome sequence of Acidocella aminolytica 101 = DSM 11237.</title>
        <authorList>
            <person name="Azuma Y."/>
            <person name="Higashiura N."/>
            <person name="Hirakawa H."/>
            <person name="Matsushita K."/>
        </authorList>
    </citation>
    <scope>NUCLEOTIDE SEQUENCE [LARGE SCALE GENOMIC DNA]</scope>
    <source>
        <strain evidence="6">101 / DSM 11237</strain>
    </source>
</reference>
<dbReference type="STRING" id="1120923.SAMN02746095_01299"/>
<dbReference type="GO" id="GO:0003700">
    <property type="term" value="F:DNA-binding transcription factor activity"/>
    <property type="evidence" value="ECO:0007669"/>
    <property type="project" value="TreeGrafter"/>
</dbReference>
<keyword evidence="3" id="KW-0804">Transcription</keyword>
<evidence type="ECO:0000256" key="1">
    <source>
        <dbReference type="ARBA" id="ARBA00023015"/>
    </source>
</evidence>
<dbReference type="RefSeq" id="WP_048879713.1">
    <property type="nucleotide sequence ID" value="NZ_BANC01000087.1"/>
</dbReference>
<protein>
    <submittedName>
        <fullName evidence="5">Transcriptional regulator LacI/alanine racemase</fullName>
    </submittedName>
</protein>
<evidence type="ECO:0000313" key="5">
    <source>
        <dbReference type="EMBL" id="GAN81320.1"/>
    </source>
</evidence>
<dbReference type="SUPFAM" id="SSF53822">
    <property type="entry name" value="Periplasmic binding protein-like I"/>
    <property type="match status" value="1"/>
</dbReference>
<dbReference type="OrthoDB" id="7170131at2"/>
<dbReference type="EMBL" id="BANC01000087">
    <property type="protein sequence ID" value="GAN81320.1"/>
    <property type="molecule type" value="Genomic_DNA"/>
</dbReference>
<proteinExistence type="predicted"/>
<dbReference type="PROSITE" id="PS50932">
    <property type="entry name" value="HTH_LACI_2"/>
    <property type="match status" value="1"/>
</dbReference>
<dbReference type="SMART" id="SM00354">
    <property type="entry name" value="HTH_LACI"/>
    <property type="match status" value="1"/>
</dbReference>
<gene>
    <name evidence="5" type="ORF">Aam_089_113</name>
</gene>
<evidence type="ECO:0000313" key="6">
    <source>
        <dbReference type="Proteomes" id="UP000032668"/>
    </source>
</evidence>
<accession>A0A0D6PHS4</accession>
<dbReference type="InterPro" id="IPR010982">
    <property type="entry name" value="Lambda_DNA-bd_dom_sf"/>
</dbReference>
<dbReference type="PANTHER" id="PTHR30146:SF2">
    <property type="entry name" value="HTH-TYPE TRANSCRIPTIONAL REGULATOR GNTR"/>
    <property type="match status" value="1"/>
</dbReference>